<dbReference type="HAMAP" id="MF_01131">
    <property type="entry name" value="Rex"/>
    <property type="match status" value="1"/>
</dbReference>
<dbReference type="EMBL" id="AP012029">
    <property type="protein sequence ID" value="BAJ63410.1"/>
    <property type="molecule type" value="Genomic_DNA"/>
</dbReference>
<name>E8N4P6_ANATU</name>
<dbReference type="SUPFAM" id="SSF51735">
    <property type="entry name" value="NAD(P)-binding Rossmann-fold domains"/>
    <property type="match status" value="1"/>
</dbReference>
<dbReference type="Proteomes" id="UP000008922">
    <property type="component" value="Chromosome"/>
</dbReference>
<dbReference type="InterPro" id="IPR036390">
    <property type="entry name" value="WH_DNA-bd_sf"/>
</dbReference>
<keyword evidence="6 7" id="KW-0804">Transcription</keyword>
<dbReference type="HOGENOM" id="CLU_061534_1_0_0"/>
<comment type="subunit">
    <text evidence="7">Homodimer.</text>
</comment>
<keyword evidence="2 7" id="KW-0678">Repressor</keyword>
<dbReference type="NCBIfam" id="NF003994">
    <property type="entry name" value="PRK05472.2-3"/>
    <property type="match status" value="1"/>
</dbReference>
<reference evidence="9 10" key="1">
    <citation type="submission" date="2010-12" db="EMBL/GenBank/DDBJ databases">
        <title>Whole genome sequence of Anaerolinea thermophila UNI-1.</title>
        <authorList>
            <person name="Narita-Yamada S."/>
            <person name="Kishi E."/>
            <person name="Watanabe Y."/>
            <person name="Takasaki K."/>
            <person name="Ankai A."/>
            <person name="Oguchi A."/>
            <person name="Fukui S."/>
            <person name="Takahashi M."/>
            <person name="Yashiro I."/>
            <person name="Hosoyama A."/>
            <person name="Sekiguchi Y."/>
            <person name="Hanada S."/>
            <person name="Fujita N."/>
        </authorList>
    </citation>
    <scope>NUCLEOTIDE SEQUENCE [LARGE SCALE GENOMIC DNA]</scope>
    <source>
        <strain evidence="10">DSM 14523 / JCM 11388 / NBRC 100420 / UNI-1</strain>
    </source>
</reference>
<evidence type="ECO:0000256" key="3">
    <source>
        <dbReference type="ARBA" id="ARBA00023015"/>
    </source>
</evidence>
<evidence type="ECO:0000256" key="4">
    <source>
        <dbReference type="ARBA" id="ARBA00023027"/>
    </source>
</evidence>
<keyword evidence="4 7" id="KW-0520">NAD</keyword>
<dbReference type="InterPro" id="IPR022876">
    <property type="entry name" value="Tscrpt_rep_Rex"/>
</dbReference>
<accession>E8N4P6</accession>
<dbReference type="SMART" id="SM00881">
    <property type="entry name" value="CoA_binding"/>
    <property type="match status" value="1"/>
</dbReference>
<dbReference type="PANTHER" id="PTHR35786:SF1">
    <property type="entry name" value="REDOX-SENSING TRANSCRIPTIONAL REPRESSOR REX 1"/>
    <property type="match status" value="1"/>
</dbReference>
<feature type="DNA-binding region" description="H-T-H motif" evidence="7">
    <location>
        <begin position="16"/>
        <end position="55"/>
    </location>
</feature>
<evidence type="ECO:0000313" key="9">
    <source>
        <dbReference type="EMBL" id="BAJ63410.1"/>
    </source>
</evidence>
<protein>
    <recommendedName>
        <fullName evidence="7">Redox-sensing transcriptional repressor Rex</fullName>
    </recommendedName>
</protein>
<evidence type="ECO:0000256" key="6">
    <source>
        <dbReference type="ARBA" id="ARBA00023163"/>
    </source>
</evidence>
<dbReference type="Gene3D" id="3.40.50.720">
    <property type="entry name" value="NAD(P)-binding Rossmann-like Domain"/>
    <property type="match status" value="1"/>
</dbReference>
<comment type="similarity">
    <text evidence="7">Belongs to the transcriptional regulatory Rex family.</text>
</comment>
<sequence>MNDKPIPDIVIGRLPRYLQALEHMLEQGYAVTSSKELGEQIGISAAQIRKDLSQYGEFGKQGKGYSVPFLVTQLKQILKVDRIWDMALIGAGNLGKAIANYQGFTEHGFRVALIFDSDPQKVGQVIHQIPVLHTSTMIETIQSHHIKIAMLTVPAQVAQSVTNQLIQAGIKAILNYAPITLSVPEDVHVQYVDPIIHLQRMTYYLD</sequence>
<dbReference type="Pfam" id="PF02629">
    <property type="entry name" value="CoA_binding"/>
    <property type="match status" value="1"/>
</dbReference>
<dbReference type="SUPFAM" id="SSF46785">
    <property type="entry name" value="Winged helix' DNA-binding domain"/>
    <property type="match status" value="1"/>
</dbReference>
<evidence type="ECO:0000256" key="2">
    <source>
        <dbReference type="ARBA" id="ARBA00022491"/>
    </source>
</evidence>
<evidence type="ECO:0000256" key="7">
    <source>
        <dbReference type="HAMAP-Rule" id="MF_01131"/>
    </source>
</evidence>
<keyword evidence="10" id="KW-1185">Reference proteome</keyword>
<comment type="function">
    <text evidence="7">Modulates transcription in response to changes in cellular NADH/NAD(+) redox state.</text>
</comment>
<feature type="domain" description="CoA-binding" evidence="8">
    <location>
        <begin position="79"/>
        <end position="180"/>
    </location>
</feature>
<evidence type="ECO:0000313" key="10">
    <source>
        <dbReference type="Proteomes" id="UP000008922"/>
    </source>
</evidence>
<keyword evidence="1 7" id="KW-0963">Cytoplasm</keyword>
<dbReference type="InterPro" id="IPR036388">
    <property type="entry name" value="WH-like_DNA-bd_sf"/>
</dbReference>
<dbReference type="NCBIfam" id="NF003993">
    <property type="entry name" value="PRK05472.2-2"/>
    <property type="match status" value="1"/>
</dbReference>
<dbReference type="GO" id="GO:0003700">
    <property type="term" value="F:DNA-binding transcription factor activity"/>
    <property type="evidence" value="ECO:0007669"/>
    <property type="project" value="UniProtKB-UniRule"/>
</dbReference>
<evidence type="ECO:0000256" key="1">
    <source>
        <dbReference type="ARBA" id="ARBA00022490"/>
    </source>
</evidence>
<dbReference type="InParanoid" id="E8N4P6"/>
<dbReference type="NCBIfam" id="NF003995">
    <property type="entry name" value="PRK05472.2-4"/>
    <property type="match status" value="1"/>
</dbReference>
<dbReference type="GO" id="GO:0051775">
    <property type="term" value="P:response to redox state"/>
    <property type="evidence" value="ECO:0007669"/>
    <property type="project" value="InterPro"/>
</dbReference>
<dbReference type="STRING" id="926569.ANT_13820"/>
<dbReference type="RefSeq" id="WP_013559794.1">
    <property type="nucleotide sequence ID" value="NC_014960.1"/>
</dbReference>
<dbReference type="FunCoup" id="E8N4P6">
    <property type="interactions" value="23"/>
</dbReference>
<dbReference type="Gene3D" id="1.10.10.10">
    <property type="entry name" value="Winged helix-like DNA-binding domain superfamily/Winged helix DNA-binding domain"/>
    <property type="match status" value="1"/>
</dbReference>
<keyword evidence="5 7" id="KW-0238">DNA-binding</keyword>
<dbReference type="Pfam" id="PF06971">
    <property type="entry name" value="Put_DNA-bind_N"/>
    <property type="match status" value="1"/>
</dbReference>
<dbReference type="GO" id="GO:0003677">
    <property type="term" value="F:DNA binding"/>
    <property type="evidence" value="ECO:0007669"/>
    <property type="project" value="UniProtKB-UniRule"/>
</dbReference>
<comment type="subcellular location">
    <subcellularLocation>
        <location evidence="7">Cytoplasm</location>
    </subcellularLocation>
</comment>
<keyword evidence="3 7" id="KW-0805">Transcription regulation</keyword>
<proteinExistence type="inferred from homology"/>
<dbReference type="InterPro" id="IPR009718">
    <property type="entry name" value="Rex_DNA-bd_C_dom"/>
</dbReference>
<dbReference type="PANTHER" id="PTHR35786">
    <property type="entry name" value="REDOX-SENSING TRANSCRIPTIONAL REPRESSOR REX"/>
    <property type="match status" value="1"/>
</dbReference>
<dbReference type="eggNOG" id="COG2344">
    <property type="taxonomic scope" value="Bacteria"/>
</dbReference>
<dbReference type="NCBIfam" id="NF003989">
    <property type="entry name" value="PRK05472.1-3"/>
    <property type="match status" value="1"/>
</dbReference>
<evidence type="ECO:0000256" key="5">
    <source>
        <dbReference type="ARBA" id="ARBA00023125"/>
    </source>
</evidence>
<evidence type="ECO:0000259" key="8">
    <source>
        <dbReference type="SMART" id="SM00881"/>
    </source>
</evidence>
<organism evidence="9 10">
    <name type="scientific">Anaerolinea thermophila (strain DSM 14523 / JCM 11388 / NBRC 100420 / UNI-1)</name>
    <dbReference type="NCBI Taxonomy" id="926569"/>
    <lineage>
        <taxon>Bacteria</taxon>
        <taxon>Bacillati</taxon>
        <taxon>Chloroflexota</taxon>
        <taxon>Anaerolineae</taxon>
        <taxon>Anaerolineales</taxon>
        <taxon>Anaerolineaceae</taxon>
        <taxon>Anaerolinea</taxon>
    </lineage>
</organism>
<dbReference type="AlphaFoldDB" id="E8N4P6"/>
<dbReference type="NCBIfam" id="NF003996">
    <property type="entry name" value="PRK05472.2-5"/>
    <property type="match status" value="1"/>
</dbReference>
<dbReference type="InterPro" id="IPR003781">
    <property type="entry name" value="CoA-bd"/>
</dbReference>
<dbReference type="GO" id="GO:0045892">
    <property type="term" value="P:negative regulation of DNA-templated transcription"/>
    <property type="evidence" value="ECO:0007669"/>
    <property type="project" value="InterPro"/>
</dbReference>
<gene>
    <name evidence="7 9" type="primary">rex</name>
    <name evidence="9" type="ordered locus">ANT_13820</name>
</gene>
<dbReference type="InterPro" id="IPR036291">
    <property type="entry name" value="NAD(P)-bd_dom_sf"/>
</dbReference>
<dbReference type="InterPro" id="IPR058236">
    <property type="entry name" value="Rex_actinobacterial-type"/>
</dbReference>
<dbReference type="KEGG" id="atm:ANT_13820"/>
<feature type="binding site" evidence="7">
    <location>
        <begin position="90"/>
        <end position="95"/>
    </location>
    <ligand>
        <name>NAD(+)</name>
        <dbReference type="ChEBI" id="CHEBI:57540"/>
    </ligand>
</feature>
<dbReference type="GO" id="GO:0005737">
    <property type="term" value="C:cytoplasm"/>
    <property type="evidence" value="ECO:0007669"/>
    <property type="project" value="UniProtKB-SubCell"/>
</dbReference>